<dbReference type="RefSeq" id="WP_143339960.1">
    <property type="nucleotide sequence ID" value="NZ_CP023018.1"/>
</dbReference>
<keyword evidence="1" id="KW-0732">Signal</keyword>
<dbReference type="STRING" id="233100.SAMN05216526_1630"/>
<sequence length="111" mass="11964">MKKTYIKVACACLFMIGGLIGSGVAHSQSGLADAYCQAYMPVVHQAVDFRRQGIPIDVSLGVTDSAFDTNQSLWRWLRSAVRSAYADPNGTINSLRDGSAMRSCVSAVRGF</sequence>
<reference evidence="2 3" key="1">
    <citation type="submission" date="2017-01" db="EMBL/GenBank/DDBJ databases">
        <authorList>
            <person name="Mah S.A."/>
            <person name="Swanson W.J."/>
            <person name="Moy G.W."/>
            <person name="Vacquier V.D."/>
        </authorList>
    </citation>
    <scope>NUCLEOTIDE SEQUENCE [LARGE SCALE GENOMIC DNA]</scope>
    <source>
        <strain evidence="2 3">M9</strain>
    </source>
</reference>
<evidence type="ECO:0000313" key="2">
    <source>
        <dbReference type="EMBL" id="SIT72356.1"/>
    </source>
</evidence>
<dbReference type="AlphaFoldDB" id="A0A1R3W5I7"/>
<organism evidence="2 3">
    <name type="scientific">Ectothiorhodosinus mongolicus</name>
    <dbReference type="NCBI Taxonomy" id="233100"/>
    <lineage>
        <taxon>Bacteria</taxon>
        <taxon>Pseudomonadati</taxon>
        <taxon>Pseudomonadota</taxon>
        <taxon>Gammaproteobacteria</taxon>
        <taxon>Chromatiales</taxon>
        <taxon>Ectothiorhodospiraceae</taxon>
        <taxon>Ectothiorhodosinus</taxon>
    </lineage>
</organism>
<dbReference type="EMBL" id="FTPK01000003">
    <property type="protein sequence ID" value="SIT72356.1"/>
    <property type="molecule type" value="Genomic_DNA"/>
</dbReference>
<gene>
    <name evidence="2" type="ORF">SAMN05216526_1630</name>
</gene>
<keyword evidence="3" id="KW-1185">Reference proteome</keyword>
<protein>
    <submittedName>
        <fullName evidence="2">Uncharacterized protein</fullName>
    </submittedName>
</protein>
<evidence type="ECO:0000313" key="3">
    <source>
        <dbReference type="Proteomes" id="UP000223759"/>
    </source>
</evidence>
<dbReference type="Proteomes" id="UP000223759">
    <property type="component" value="Unassembled WGS sequence"/>
</dbReference>
<accession>A0A1R3W5I7</accession>
<feature type="chain" id="PRO_5013363107" evidence="1">
    <location>
        <begin position="28"/>
        <end position="111"/>
    </location>
</feature>
<evidence type="ECO:0000256" key="1">
    <source>
        <dbReference type="SAM" id="SignalP"/>
    </source>
</evidence>
<feature type="signal peptide" evidence="1">
    <location>
        <begin position="1"/>
        <end position="27"/>
    </location>
</feature>
<proteinExistence type="predicted"/>
<name>A0A1R3W5I7_9GAMM</name>